<proteinExistence type="predicted"/>
<dbReference type="Proteomes" id="UP000464314">
    <property type="component" value="Chromosome"/>
</dbReference>
<dbReference type="EMBL" id="CP048000">
    <property type="protein sequence ID" value="QHQ63238.1"/>
    <property type="molecule type" value="Genomic_DNA"/>
</dbReference>
<dbReference type="Pfam" id="PF02954">
    <property type="entry name" value="HTH_8"/>
    <property type="match status" value="1"/>
</dbReference>
<dbReference type="InterPro" id="IPR009057">
    <property type="entry name" value="Homeodomain-like_sf"/>
</dbReference>
<dbReference type="PANTHER" id="PTHR32071">
    <property type="entry name" value="TRANSCRIPTIONAL REGULATORY PROTEIN"/>
    <property type="match status" value="1"/>
</dbReference>
<reference evidence="6 7" key="1">
    <citation type="submission" date="2020-01" db="EMBL/GenBank/DDBJ databases">
        <title>Genome analysis of Anaerocolumna sp. CBA3638.</title>
        <authorList>
            <person name="Kim J."/>
            <person name="Roh S.W."/>
        </authorList>
    </citation>
    <scope>NUCLEOTIDE SEQUENCE [LARGE SCALE GENOMIC DNA]</scope>
    <source>
        <strain evidence="6 7">CBA3638</strain>
    </source>
</reference>
<dbReference type="SUPFAM" id="SSF159800">
    <property type="entry name" value="PrpR receptor domain-like"/>
    <property type="match status" value="1"/>
</dbReference>
<dbReference type="Pfam" id="PF14532">
    <property type="entry name" value="Sigma54_activ_2"/>
    <property type="match status" value="1"/>
</dbReference>
<dbReference type="SUPFAM" id="SSF46689">
    <property type="entry name" value="Homeodomain-like"/>
    <property type="match status" value="1"/>
</dbReference>
<keyword evidence="3" id="KW-0805">Transcription regulation</keyword>
<dbReference type="AlphaFoldDB" id="A0A6P1TUS3"/>
<keyword evidence="1" id="KW-0547">Nucleotide-binding</keyword>
<dbReference type="PRINTS" id="PR01590">
    <property type="entry name" value="HTHFIS"/>
</dbReference>
<evidence type="ECO:0000313" key="6">
    <source>
        <dbReference type="EMBL" id="QHQ63238.1"/>
    </source>
</evidence>
<dbReference type="InterPro" id="IPR027417">
    <property type="entry name" value="P-loop_NTPase"/>
</dbReference>
<dbReference type="GO" id="GO:0005524">
    <property type="term" value="F:ATP binding"/>
    <property type="evidence" value="ECO:0007669"/>
    <property type="project" value="UniProtKB-KW"/>
</dbReference>
<sequence>MQNTKIKVLGIAPYEAMKTAMQKIADVRNDIELDVYAGDLNYGVEIVRHNIQNNYDAIISRGGTAEMIGRMTNIPVVEITLSVYDILRAIKLAENYSDHYAIIGFPSITESAHLLCSLLQYKLDIVTAHSEEEVISTLTQLKQDGYHMVIGDMITHTTAKNLGLNAILITSGTESIVSAFDQAVKISTSYLQIKQENKFLKEVIDKEGSKTIIFSEKGEIYLSTWDQENAEGLYMMLRVEIPQIISSDNHKMFRNINGILFSIIGRLIDYQKQTYIVYYVTASKIPIANSKYGINFFNKKEAEEQLFNSFYSITGAMGGLQDSINQLSLSSFPVMLTGENGTGKEQIAFIIYTHSPHQTTPFVTIDCELLNDKSWEYLTNHYNSPFNDNNNTIYFKSIETLSKERSQLLLSLIIDINLSKRNRLIFSCTTNRDALIPAVGQEFVKRLSCLTICPAPLRERAMEIPSLSSIYLGSLNVEMGKQLIGFEPKAMELLQEYDWPQNYTQFKRLLNELATLTTTPYITSLSVMELLDKERNTIGSGYSSAPDSKFSLNLNRTLDEITHDIILQVLAGKKGNQSAVAKQLGISRTTLWRYLNRL</sequence>
<keyword evidence="7" id="KW-1185">Reference proteome</keyword>
<dbReference type="Gene3D" id="3.40.50.2300">
    <property type="match status" value="1"/>
</dbReference>
<dbReference type="GO" id="GO:0000156">
    <property type="term" value="F:phosphorelay response regulator activity"/>
    <property type="evidence" value="ECO:0007669"/>
    <property type="project" value="InterPro"/>
</dbReference>
<dbReference type="InterPro" id="IPR058031">
    <property type="entry name" value="AAA_lid_NorR"/>
</dbReference>
<dbReference type="InterPro" id="IPR002197">
    <property type="entry name" value="HTH_Fis"/>
</dbReference>
<evidence type="ECO:0000313" key="7">
    <source>
        <dbReference type="Proteomes" id="UP000464314"/>
    </source>
</evidence>
<evidence type="ECO:0000256" key="2">
    <source>
        <dbReference type="ARBA" id="ARBA00022840"/>
    </source>
</evidence>
<dbReference type="PROSITE" id="PS50045">
    <property type="entry name" value="SIGMA54_INTERACT_4"/>
    <property type="match status" value="1"/>
</dbReference>
<name>A0A6P1TUS3_9FIRM</name>
<dbReference type="Pfam" id="PF25601">
    <property type="entry name" value="AAA_lid_14"/>
    <property type="match status" value="1"/>
</dbReference>
<dbReference type="GO" id="GO:0043565">
    <property type="term" value="F:sequence-specific DNA binding"/>
    <property type="evidence" value="ECO:0007669"/>
    <property type="project" value="InterPro"/>
</dbReference>
<dbReference type="Gene3D" id="3.40.50.300">
    <property type="entry name" value="P-loop containing nucleotide triphosphate hydrolases"/>
    <property type="match status" value="1"/>
</dbReference>
<keyword evidence="4" id="KW-0804">Transcription</keyword>
<dbReference type="SUPFAM" id="SSF52540">
    <property type="entry name" value="P-loop containing nucleoside triphosphate hydrolases"/>
    <property type="match status" value="1"/>
</dbReference>
<dbReference type="Gene3D" id="1.10.8.60">
    <property type="match status" value="1"/>
</dbReference>
<dbReference type="InterPro" id="IPR002078">
    <property type="entry name" value="Sigma_54_int"/>
</dbReference>
<evidence type="ECO:0000259" key="5">
    <source>
        <dbReference type="PROSITE" id="PS50045"/>
    </source>
</evidence>
<evidence type="ECO:0000256" key="1">
    <source>
        <dbReference type="ARBA" id="ARBA00022741"/>
    </source>
</evidence>
<dbReference type="KEGG" id="anr:Ana3638_22710"/>
<protein>
    <submittedName>
        <fullName evidence="6">Sigma-54-dependent transcriptional regulator</fullName>
    </submittedName>
</protein>
<organism evidence="6 7">
    <name type="scientific">Anaerocolumna sedimenticola</name>
    <dbReference type="NCBI Taxonomy" id="2696063"/>
    <lineage>
        <taxon>Bacteria</taxon>
        <taxon>Bacillati</taxon>
        <taxon>Bacillota</taxon>
        <taxon>Clostridia</taxon>
        <taxon>Lachnospirales</taxon>
        <taxon>Lachnospiraceae</taxon>
        <taxon>Anaerocolumna</taxon>
    </lineage>
</organism>
<keyword evidence="2" id="KW-0067">ATP-binding</keyword>
<dbReference type="RefSeq" id="WP_161840059.1">
    <property type="nucleotide sequence ID" value="NZ_CP048000.1"/>
</dbReference>
<dbReference type="InterPro" id="IPR010524">
    <property type="entry name" value="Sig_transdc_resp-reg_PrpR_N"/>
</dbReference>
<dbReference type="Pfam" id="PF06506">
    <property type="entry name" value="PrpR_N"/>
    <property type="match status" value="1"/>
</dbReference>
<dbReference type="Gene3D" id="3.40.50.10660">
    <property type="entry name" value="PrpR receptor domain-like"/>
    <property type="match status" value="1"/>
</dbReference>
<dbReference type="Gene3D" id="1.10.10.60">
    <property type="entry name" value="Homeodomain-like"/>
    <property type="match status" value="1"/>
</dbReference>
<gene>
    <name evidence="6" type="ORF">Ana3638_22710</name>
</gene>
<accession>A0A6P1TUS3</accession>
<dbReference type="GO" id="GO:0006355">
    <property type="term" value="P:regulation of DNA-templated transcription"/>
    <property type="evidence" value="ECO:0007669"/>
    <property type="project" value="InterPro"/>
</dbReference>
<evidence type="ECO:0000256" key="4">
    <source>
        <dbReference type="ARBA" id="ARBA00023163"/>
    </source>
</evidence>
<evidence type="ECO:0000256" key="3">
    <source>
        <dbReference type="ARBA" id="ARBA00023015"/>
    </source>
</evidence>
<feature type="domain" description="Sigma-54 factor interaction" evidence="5">
    <location>
        <begin position="310"/>
        <end position="515"/>
    </location>
</feature>